<gene>
    <name evidence="2" type="ORF">CDG68_21130</name>
</gene>
<proteinExistence type="predicted"/>
<keyword evidence="2" id="KW-0808">Transferase</keyword>
<evidence type="ECO:0000313" key="2">
    <source>
        <dbReference type="EMBL" id="AYO55982.1"/>
    </source>
</evidence>
<keyword evidence="1" id="KW-0175">Coiled coil</keyword>
<protein>
    <submittedName>
        <fullName evidence="2">Protein kinase</fullName>
    </submittedName>
</protein>
<evidence type="ECO:0000256" key="1">
    <source>
        <dbReference type="SAM" id="Coils"/>
    </source>
</evidence>
<feature type="coiled-coil region" evidence="1">
    <location>
        <begin position="73"/>
        <end position="107"/>
    </location>
</feature>
<name>A0A3G2T7K7_9GAMM</name>
<sequence>MPSKFQRMTEQDEARITRELNKWAMGYLGSKLTWAILEERFKFSRQSMQAKPAVKAAYDVAKRSLSKGEITSKEVLDKTVDELNAEVAALKIQISNFEEKEKKWKKRWQQIAYHIRQKGIQISDIDKPVHPETALPSHTTTEKTLKEFDKEIPFSGRI</sequence>
<reference evidence="2 3" key="1">
    <citation type="submission" date="2018-10" db="EMBL/GenBank/DDBJ databases">
        <title>The complete genome of Acinetobacter wuhouensis strain WCHAW010062.</title>
        <authorList>
            <person name="Hu Y."/>
            <person name="Long H."/>
            <person name="Feng Y."/>
            <person name="Zong Z."/>
        </authorList>
    </citation>
    <scope>NUCLEOTIDE SEQUENCE [LARGE SCALE GENOMIC DNA]</scope>
    <source>
        <strain evidence="2 3">WCHAW010062</strain>
    </source>
</reference>
<dbReference type="EMBL" id="CP033133">
    <property type="protein sequence ID" value="AYO55982.1"/>
    <property type="molecule type" value="Genomic_DNA"/>
</dbReference>
<dbReference type="GO" id="GO:0016301">
    <property type="term" value="F:kinase activity"/>
    <property type="evidence" value="ECO:0007669"/>
    <property type="project" value="UniProtKB-KW"/>
</dbReference>
<dbReference type="Proteomes" id="UP000279962">
    <property type="component" value="Chromosome"/>
</dbReference>
<keyword evidence="2" id="KW-0418">Kinase</keyword>
<organism evidence="2 3">
    <name type="scientific">Acinetobacter wuhouensis</name>
    <dbReference type="NCBI Taxonomy" id="1879050"/>
    <lineage>
        <taxon>Bacteria</taxon>
        <taxon>Pseudomonadati</taxon>
        <taxon>Pseudomonadota</taxon>
        <taxon>Gammaproteobacteria</taxon>
        <taxon>Moraxellales</taxon>
        <taxon>Moraxellaceae</taxon>
        <taxon>Acinetobacter</taxon>
    </lineage>
</organism>
<accession>A0A3G2T7K7</accession>
<dbReference type="AlphaFoldDB" id="A0A3G2T7K7"/>
<evidence type="ECO:0000313" key="3">
    <source>
        <dbReference type="Proteomes" id="UP000279962"/>
    </source>
</evidence>